<sequence>MELMTVDPRSLKDNPDRARQSKSSPQSDALLCASIKAVGVVQPPVVKLDPDGGNSYIIVFGHRRAAQAAAAELTEIPVLVADPSDDLGAMQSFAENIAREPLNPVDQWRAIERLVALGWTEESIALALALPVRQIRKLRLLANILPAMLDQMARGDMPNEQQLRTIAAAGEGEQAEVWKKYKPKKQDPQVSWWEVARALTRTRMLAKHASFGDDLAQAYGITWVEDLFAPADEDSRFTTDVEAFLGAQQEWLSNNLPKRGAVIEANEYGRAKLPPKAQQVYGKPGKGDLTGWYINARDGSVQSVAYRMPEAKKPKVLKDADGVETVVDEIEAPKARPDVTQKGLDMIGDLRTDALHEALARAPIKDDTLTALLVLALAGQNVTIASGASDNPYGHAKCAPHAVRLIGEDGRLSFDRETLAQVARSVLIEVLSLRRNRSDSGLVARVAGDAIGADQFLPSMASEEFLSCLSRTALEAVAETAGVPGRIKVKDIRAAVVEHFADDRLVLPAAAIAPDASEVSAWATRFAAVASDPDADDEAEPSTGDDELAETVPHEETEESGGVGDDDFREAAE</sequence>
<feature type="compositionally biased region" description="Basic and acidic residues" evidence="2">
    <location>
        <begin position="9"/>
        <end position="19"/>
    </location>
</feature>
<feature type="compositionally biased region" description="Acidic residues" evidence="2">
    <location>
        <begin position="556"/>
        <end position="573"/>
    </location>
</feature>
<comment type="similarity">
    <text evidence="1">Belongs to the ParB family.</text>
</comment>
<feature type="region of interest" description="Disordered" evidence="2">
    <location>
        <begin position="1"/>
        <end position="27"/>
    </location>
</feature>
<dbReference type="Gene3D" id="1.10.10.2830">
    <property type="match status" value="1"/>
</dbReference>
<name>A0A8I2GYJ8_RHILV</name>
<dbReference type="PANTHER" id="PTHR33375:SF7">
    <property type="entry name" value="CHROMOSOME 2-PARTITIONING PROTEIN PARB-RELATED"/>
    <property type="match status" value="1"/>
</dbReference>
<reference evidence="4" key="1">
    <citation type="submission" date="2019-10" db="EMBL/GenBank/DDBJ databases">
        <title>Rhizobium leguminosarum symbiovar viciae collection.</title>
        <authorList>
            <person name="Boivin S."/>
            <person name="Lepetit M."/>
        </authorList>
    </citation>
    <scope>NUCLEOTIDE SEQUENCE</scope>
    <source>
        <strain evidence="4">L143</strain>
    </source>
</reference>
<dbReference type="PANTHER" id="PTHR33375">
    <property type="entry name" value="CHROMOSOME-PARTITIONING PROTEIN PARB-RELATED"/>
    <property type="match status" value="1"/>
</dbReference>
<dbReference type="InterPro" id="IPR036086">
    <property type="entry name" value="ParB/Sulfiredoxin_sf"/>
</dbReference>
<feature type="compositionally biased region" description="Acidic residues" evidence="2">
    <location>
        <begin position="533"/>
        <end position="549"/>
    </location>
</feature>
<evidence type="ECO:0000313" key="5">
    <source>
        <dbReference type="Proteomes" id="UP000662259"/>
    </source>
</evidence>
<dbReference type="NCBIfam" id="NF010406">
    <property type="entry name" value="PRK13832.1"/>
    <property type="match status" value="1"/>
</dbReference>
<dbReference type="Proteomes" id="UP000662259">
    <property type="component" value="Unassembled WGS sequence"/>
</dbReference>
<dbReference type="Pfam" id="PF02195">
    <property type="entry name" value="ParB_N"/>
    <property type="match status" value="1"/>
</dbReference>
<dbReference type="InterPro" id="IPR050336">
    <property type="entry name" value="Chromosome_partition/occlusion"/>
</dbReference>
<dbReference type="Gene3D" id="3.90.1530.30">
    <property type="match status" value="1"/>
</dbReference>
<dbReference type="SUPFAM" id="SSF109709">
    <property type="entry name" value="KorB DNA-binding domain-like"/>
    <property type="match status" value="1"/>
</dbReference>
<dbReference type="GO" id="GO:0005694">
    <property type="term" value="C:chromosome"/>
    <property type="evidence" value="ECO:0007669"/>
    <property type="project" value="TreeGrafter"/>
</dbReference>
<dbReference type="SUPFAM" id="SSF110849">
    <property type="entry name" value="ParB/Sulfiredoxin"/>
    <property type="match status" value="1"/>
</dbReference>
<dbReference type="AlphaFoldDB" id="A0A8I2GYJ8"/>
<accession>A0A8I2GYJ8</accession>
<proteinExistence type="inferred from homology"/>
<feature type="domain" description="ParB-like N-terminal" evidence="3">
    <location>
        <begin position="4"/>
        <end position="97"/>
    </location>
</feature>
<dbReference type="SMART" id="SM00470">
    <property type="entry name" value="ParB"/>
    <property type="match status" value="1"/>
</dbReference>
<dbReference type="RefSeq" id="WP_168277033.1">
    <property type="nucleotide sequence ID" value="NZ_WIEZ01000018.1"/>
</dbReference>
<evidence type="ECO:0000256" key="1">
    <source>
        <dbReference type="ARBA" id="ARBA00006295"/>
    </source>
</evidence>
<dbReference type="GO" id="GO:0003677">
    <property type="term" value="F:DNA binding"/>
    <property type="evidence" value="ECO:0007669"/>
    <property type="project" value="InterPro"/>
</dbReference>
<dbReference type="NCBIfam" id="TIGR00180">
    <property type="entry name" value="parB_part"/>
    <property type="match status" value="1"/>
</dbReference>
<dbReference type="EMBL" id="WIEZ01000018">
    <property type="protein sequence ID" value="NKM48757.1"/>
    <property type="molecule type" value="Genomic_DNA"/>
</dbReference>
<evidence type="ECO:0000313" key="4">
    <source>
        <dbReference type="EMBL" id="NKM48757.1"/>
    </source>
</evidence>
<protein>
    <submittedName>
        <fullName evidence="4">ParB/RepB/Spo0J family partition protein</fullName>
    </submittedName>
</protein>
<comment type="caution">
    <text evidence="4">The sequence shown here is derived from an EMBL/GenBank/DDBJ whole genome shotgun (WGS) entry which is preliminary data.</text>
</comment>
<feature type="region of interest" description="Disordered" evidence="2">
    <location>
        <begin position="530"/>
        <end position="573"/>
    </location>
</feature>
<dbReference type="InterPro" id="IPR003115">
    <property type="entry name" value="ParB_N"/>
</dbReference>
<gene>
    <name evidence="4" type="ORF">GFL91_28145</name>
</gene>
<dbReference type="GO" id="GO:0007059">
    <property type="term" value="P:chromosome segregation"/>
    <property type="evidence" value="ECO:0007669"/>
    <property type="project" value="TreeGrafter"/>
</dbReference>
<evidence type="ECO:0000256" key="2">
    <source>
        <dbReference type="SAM" id="MobiDB-lite"/>
    </source>
</evidence>
<dbReference type="InterPro" id="IPR004437">
    <property type="entry name" value="ParB/RepB/Spo0J"/>
</dbReference>
<evidence type="ECO:0000259" key="3">
    <source>
        <dbReference type="SMART" id="SM00470"/>
    </source>
</evidence>
<organism evidence="4 5">
    <name type="scientific">Rhizobium leguminosarum bv. viciae</name>
    <dbReference type="NCBI Taxonomy" id="387"/>
    <lineage>
        <taxon>Bacteria</taxon>
        <taxon>Pseudomonadati</taxon>
        <taxon>Pseudomonadota</taxon>
        <taxon>Alphaproteobacteria</taxon>
        <taxon>Hyphomicrobiales</taxon>
        <taxon>Rhizobiaceae</taxon>
        <taxon>Rhizobium/Agrobacterium group</taxon>
        <taxon>Rhizobium</taxon>
    </lineage>
</organism>